<keyword evidence="1" id="KW-0732">Signal</keyword>
<accession>A0A0N4Y953</accession>
<evidence type="ECO:0000313" key="4">
    <source>
        <dbReference type="WBParaSite" id="NBR_0001281101-mRNA-1"/>
    </source>
</evidence>
<reference evidence="2 3" key="2">
    <citation type="submission" date="2018-11" db="EMBL/GenBank/DDBJ databases">
        <authorList>
            <consortium name="Pathogen Informatics"/>
        </authorList>
    </citation>
    <scope>NUCLEOTIDE SEQUENCE [LARGE SCALE GENOMIC DNA]</scope>
</reference>
<name>A0A0N4Y953_NIPBR</name>
<keyword evidence="3" id="KW-1185">Reference proteome</keyword>
<sequence>MKCVEMFFFAVLLSYAGNHQRRLPCDMEVNGLPKHYVAVRHTCKLRTHNNSIPEVESVKVH</sequence>
<evidence type="ECO:0000313" key="2">
    <source>
        <dbReference type="EMBL" id="VDL76401.1"/>
    </source>
</evidence>
<reference evidence="4" key="1">
    <citation type="submission" date="2017-02" db="UniProtKB">
        <authorList>
            <consortium name="WormBaseParasite"/>
        </authorList>
    </citation>
    <scope>IDENTIFICATION</scope>
</reference>
<dbReference type="AlphaFoldDB" id="A0A0N4Y953"/>
<evidence type="ECO:0000256" key="1">
    <source>
        <dbReference type="SAM" id="SignalP"/>
    </source>
</evidence>
<gene>
    <name evidence="2" type="ORF">NBR_LOCUS12812</name>
</gene>
<dbReference type="WBParaSite" id="NBR_0001281101-mRNA-1">
    <property type="protein sequence ID" value="NBR_0001281101-mRNA-1"/>
    <property type="gene ID" value="NBR_0001281101"/>
</dbReference>
<feature type="chain" id="PRO_5043125493" evidence="1">
    <location>
        <begin position="17"/>
        <end position="61"/>
    </location>
</feature>
<evidence type="ECO:0000313" key="3">
    <source>
        <dbReference type="Proteomes" id="UP000271162"/>
    </source>
</evidence>
<protein>
    <submittedName>
        <fullName evidence="4">ZP domain-containing protein</fullName>
    </submittedName>
</protein>
<proteinExistence type="predicted"/>
<dbReference type="Proteomes" id="UP000271162">
    <property type="component" value="Unassembled WGS sequence"/>
</dbReference>
<feature type="signal peptide" evidence="1">
    <location>
        <begin position="1"/>
        <end position="16"/>
    </location>
</feature>
<dbReference type="EMBL" id="UYSL01020867">
    <property type="protein sequence ID" value="VDL76401.1"/>
    <property type="molecule type" value="Genomic_DNA"/>
</dbReference>
<organism evidence="4">
    <name type="scientific">Nippostrongylus brasiliensis</name>
    <name type="common">Rat hookworm</name>
    <dbReference type="NCBI Taxonomy" id="27835"/>
    <lineage>
        <taxon>Eukaryota</taxon>
        <taxon>Metazoa</taxon>
        <taxon>Ecdysozoa</taxon>
        <taxon>Nematoda</taxon>
        <taxon>Chromadorea</taxon>
        <taxon>Rhabditida</taxon>
        <taxon>Rhabditina</taxon>
        <taxon>Rhabditomorpha</taxon>
        <taxon>Strongyloidea</taxon>
        <taxon>Heligmosomidae</taxon>
        <taxon>Nippostrongylus</taxon>
    </lineage>
</organism>